<keyword evidence="5" id="KW-0418">Kinase</keyword>
<dbReference type="GO" id="GO:0043235">
    <property type="term" value="C:receptor complex"/>
    <property type="evidence" value="ECO:0007669"/>
    <property type="project" value="TreeGrafter"/>
</dbReference>
<accession>A0A852C9D5</accession>
<dbReference type="GO" id="GO:0004714">
    <property type="term" value="F:transmembrane receptor protein tyrosine kinase activity"/>
    <property type="evidence" value="ECO:0007669"/>
    <property type="project" value="TreeGrafter"/>
</dbReference>
<feature type="domain" description="Serine-threonine/tyrosine-protein kinase catalytic" evidence="4">
    <location>
        <begin position="4"/>
        <end position="54"/>
    </location>
</feature>
<dbReference type="AlphaFoldDB" id="A0A852C9D5"/>
<dbReference type="Gene3D" id="1.10.510.10">
    <property type="entry name" value="Transferase(Phosphotransferase) domain 1"/>
    <property type="match status" value="1"/>
</dbReference>
<dbReference type="EMBL" id="WBNM01024234">
    <property type="protein sequence ID" value="NXP76667.1"/>
    <property type="molecule type" value="Genomic_DNA"/>
</dbReference>
<feature type="non-terminal residue" evidence="5">
    <location>
        <position position="1"/>
    </location>
</feature>
<evidence type="ECO:0000256" key="3">
    <source>
        <dbReference type="SAM" id="MobiDB-lite"/>
    </source>
</evidence>
<evidence type="ECO:0000313" key="6">
    <source>
        <dbReference type="Proteomes" id="UP000611227"/>
    </source>
</evidence>
<feature type="region of interest" description="Disordered" evidence="3">
    <location>
        <begin position="50"/>
        <end position="70"/>
    </location>
</feature>
<dbReference type="GO" id="GO:0005524">
    <property type="term" value="F:ATP binding"/>
    <property type="evidence" value="ECO:0007669"/>
    <property type="project" value="UniProtKB-KW"/>
</dbReference>
<comment type="caution">
    <text evidence="5">The sequence shown here is derived from an EMBL/GenBank/DDBJ whole genome shotgun (WGS) entry which is preliminary data.</text>
</comment>
<evidence type="ECO:0000256" key="2">
    <source>
        <dbReference type="ARBA" id="ARBA00022840"/>
    </source>
</evidence>
<evidence type="ECO:0000259" key="4">
    <source>
        <dbReference type="Pfam" id="PF07714"/>
    </source>
</evidence>
<dbReference type="PANTHER" id="PTHR24416">
    <property type="entry name" value="TYROSINE-PROTEIN KINASE RECEPTOR"/>
    <property type="match status" value="1"/>
</dbReference>
<evidence type="ECO:0000256" key="1">
    <source>
        <dbReference type="ARBA" id="ARBA00022741"/>
    </source>
</evidence>
<dbReference type="GO" id="GO:0007169">
    <property type="term" value="P:cell surface receptor protein tyrosine kinase signaling pathway"/>
    <property type="evidence" value="ECO:0007669"/>
    <property type="project" value="TreeGrafter"/>
</dbReference>
<keyword evidence="2" id="KW-0067">ATP-binding</keyword>
<dbReference type="GO" id="GO:0005886">
    <property type="term" value="C:plasma membrane"/>
    <property type="evidence" value="ECO:0007669"/>
    <property type="project" value="TreeGrafter"/>
</dbReference>
<proteinExistence type="predicted"/>
<gene>
    <name evidence="5" type="primary">Tyro3_0</name>
    <name evidence="5" type="ORF">RAMSUL_R14910</name>
</gene>
<dbReference type="InterPro" id="IPR011009">
    <property type="entry name" value="Kinase-like_dom_sf"/>
</dbReference>
<dbReference type="Pfam" id="PF07714">
    <property type="entry name" value="PK_Tyr_Ser-Thr"/>
    <property type="match status" value="1"/>
</dbReference>
<dbReference type="SUPFAM" id="SSF56112">
    <property type="entry name" value="Protein kinase-like (PK-like)"/>
    <property type="match status" value="1"/>
</dbReference>
<sequence length="70" mass="7950">RLDARLRVRVADFGLGRQVGGAPYYRQRRGVPVPVKWVAPESLADSVYTTHSDVVRTPPPKKQWAPPDRR</sequence>
<keyword evidence="5" id="KW-0808">Transferase</keyword>
<dbReference type="PANTHER" id="PTHR24416:SF611">
    <property type="entry name" value="TYROSINE-PROTEIN KINASE TRANSMEMBRANE RECEPTOR ROR"/>
    <property type="match status" value="1"/>
</dbReference>
<protein>
    <submittedName>
        <fullName evidence="5">TYRO3 kinase</fullName>
    </submittedName>
</protein>
<organism evidence="5 6">
    <name type="scientific">Ramphastos sulfuratus</name>
    <dbReference type="NCBI Taxonomy" id="322582"/>
    <lineage>
        <taxon>Eukaryota</taxon>
        <taxon>Metazoa</taxon>
        <taxon>Chordata</taxon>
        <taxon>Craniata</taxon>
        <taxon>Vertebrata</taxon>
        <taxon>Euteleostomi</taxon>
        <taxon>Archelosauria</taxon>
        <taxon>Archosauria</taxon>
        <taxon>Dinosauria</taxon>
        <taxon>Saurischia</taxon>
        <taxon>Theropoda</taxon>
        <taxon>Coelurosauria</taxon>
        <taxon>Aves</taxon>
        <taxon>Neognathae</taxon>
        <taxon>Neoaves</taxon>
        <taxon>Telluraves</taxon>
        <taxon>Coraciimorphae</taxon>
        <taxon>Piciformes</taxon>
        <taxon>Ramphastidae</taxon>
        <taxon>Ramphastos</taxon>
    </lineage>
</organism>
<feature type="non-terminal residue" evidence="5">
    <location>
        <position position="70"/>
    </location>
</feature>
<keyword evidence="6" id="KW-1185">Reference proteome</keyword>
<dbReference type="InterPro" id="IPR050122">
    <property type="entry name" value="RTK"/>
</dbReference>
<reference evidence="5" key="1">
    <citation type="submission" date="2019-09" db="EMBL/GenBank/DDBJ databases">
        <title>Bird 10,000 Genomes (B10K) Project - Family phase.</title>
        <authorList>
            <person name="Zhang G."/>
        </authorList>
    </citation>
    <scope>NUCLEOTIDE SEQUENCE</scope>
    <source>
        <strain evidence="5">B10K-DU-001-30</strain>
        <tissue evidence="5">Muscle</tissue>
    </source>
</reference>
<dbReference type="Proteomes" id="UP000611227">
    <property type="component" value="Unassembled WGS sequence"/>
</dbReference>
<name>A0A852C9D5_9PICI</name>
<keyword evidence="1" id="KW-0547">Nucleotide-binding</keyword>
<evidence type="ECO:0000313" key="5">
    <source>
        <dbReference type="EMBL" id="NXP76667.1"/>
    </source>
</evidence>
<dbReference type="InterPro" id="IPR001245">
    <property type="entry name" value="Ser-Thr/Tyr_kinase_cat_dom"/>
</dbReference>